<evidence type="ECO:0000256" key="1">
    <source>
        <dbReference type="ARBA" id="ARBA00001946"/>
    </source>
</evidence>
<feature type="domain" description="Pyruvate kinase C-terminal" evidence="21">
    <location>
        <begin position="356"/>
        <end position="468"/>
    </location>
</feature>
<dbReference type="InterPro" id="IPR011037">
    <property type="entry name" value="Pyrv_Knase-like_insert_dom_sf"/>
</dbReference>
<dbReference type="SUPFAM" id="SSF50800">
    <property type="entry name" value="PK beta-barrel domain-like"/>
    <property type="match status" value="1"/>
</dbReference>
<comment type="catalytic activity">
    <reaction evidence="18">
        <text>pyruvate + ATP = phosphoenolpyruvate + ADP + H(+)</text>
        <dbReference type="Rhea" id="RHEA:18157"/>
        <dbReference type="ChEBI" id="CHEBI:15361"/>
        <dbReference type="ChEBI" id="CHEBI:15378"/>
        <dbReference type="ChEBI" id="CHEBI:30616"/>
        <dbReference type="ChEBI" id="CHEBI:58702"/>
        <dbReference type="ChEBI" id="CHEBI:456216"/>
        <dbReference type="EC" id="2.7.1.40"/>
    </reaction>
</comment>
<keyword evidence="14" id="KW-0630">Potassium</keyword>
<dbReference type="Pfam" id="PF00224">
    <property type="entry name" value="PK"/>
    <property type="match status" value="1"/>
</dbReference>
<dbReference type="GO" id="GO:0005524">
    <property type="term" value="F:ATP binding"/>
    <property type="evidence" value="ECO:0007669"/>
    <property type="project" value="UniProtKB-KW"/>
</dbReference>
<comment type="similarity">
    <text evidence="4">In the C-terminal section; belongs to the PEP-utilizing enzyme family.</text>
</comment>
<dbReference type="InterPro" id="IPR015806">
    <property type="entry name" value="Pyrv_Knase_insert_dom_sf"/>
</dbReference>
<dbReference type="InterPro" id="IPR018209">
    <property type="entry name" value="Pyrv_Knase_AS"/>
</dbReference>
<dbReference type="Gene3D" id="2.40.33.10">
    <property type="entry name" value="PK beta-barrel domain-like"/>
    <property type="match status" value="1"/>
</dbReference>
<evidence type="ECO:0000256" key="11">
    <source>
        <dbReference type="ARBA" id="ARBA00022777"/>
    </source>
</evidence>
<dbReference type="Pfam" id="PF02887">
    <property type="entry name" value="PK_C"/>
    <property type="match status" value="1"/>
</dbReference>
<dbReference type="SUPFAM" id="SSF52009">
    <property type="entry name" value="Phosphohistidine domain"/>
    <property type="match status" value="1"/>
</dbReference>
<dbReference type="InterPro" id="IPR036918">
    <property type="entry name" value="Pyrv_Knase_C_sf"/>
</dbReference>
<keyword evidence="15 18" id="KW-0324">Glycolysis</keyword>
<dbReference type="InterPro" id="IPR015795">
    <property type="entry name" value="Pyrv_Knase_C"/>
</dbReference>
<protein>
    <recommendedName>
        <fullName evidence="7 17">Pyruvate kinase</fullName>
        <ecNumber evidence="6 17">2.7.1.40</ecNumber>
    </recommendedName>
</protein>
<sequence length="584" mass="63117">MRRTKIVCTLGPATGSVEIIKDLIRNGLDAARINFSHGTHESHSVIINMLKQAREELNAPIPLILDTKGPEIRIKKFAEDKVYLEKGQKFTLTSRDIEGTKDIVSVTYTDLPKDLEIGSRVLLDDGLIELIVEDIKGTDVICRVENGGFLSANKGVNVPDVYINLPALTEKDINDIKFGIKMGFDYIFASFIRSASDIIDIKRVLEENGGSDIQVIAKIESRDGVNNIDEILEVADGIMVARGDLGVEIPTEEVPIVQKDLIKRANYFSKPVITATQMLESMITNPRPTRAEANDVANAIFDGTDAIMLSGETAKGDYPIEAVATMARIAKKTESSIDYAKALSGKLTPDQTNITNAISYAACATAAELNTSCICSLTKSGFTARMIAKFRPSCPISACAMDEMIWRQLNLVWGCRPSLYKQPIKADEVFDVAMKMAVSSGLAENGDTCVMAIGVPVGVSGSTNTLRVEIVGDVIAKGIGVGMKKVSGKTRVIKVASEAARKFKTGDILVTTSTSNELLPYMKKASAIIVGPVANTENCHAEIVARTLDIPVIMCDAKVIDFISNDALVTVDPVKGFVYSGKPE</sequence>
<evidence type="ECO:0000256" key="13">
    <source>
        <dbReference type="ARBA" id="ARBA00022842"/>
    </source>
</evidence>
<dbReference type="NCBIfam" id="NF004978">
    <property type="entry name" value="PRK06354.1"/>
    <property type="match status" value="1"/>
</dbReference>
<dbReference type="Gene3D" id="3.50.30.10">
    <property type="entry name" value="Phosphohistidine domain"/>
    <property type="match status" value="1"/>
</dbReference>
<dbReference type="GO" id="GO:0016301">
    <property type="term" value="F:kinase activity"/>
    <property type="evidence" value="ECO:0007669"/>
    <property type="project" value="UniProtKB-KW"/>
</dbReference>
<evidence type="ECO:0000256" key="4">
    <source>
        <dbReference type="ARBA" id="ARBA00006237"/>
    </source>
</evidence>
<dbReference type="FunFam" id="3.20.20.60:FF:000001">
    <property type="entry name" value="Pyruvate kinase"/>
    <property type="match status" value="1"/>
</dbReference>
<reference evidence="22" key="2">
    <citation type="journal article" date="2021" name="PeerJ">
        <title>Extensive microbial diversity within the chicken gut microbiome revealed by metagenomics and culture.</title>
        <authorList>
            <person name="Gilroy R."/>
            <person name="Ravi A."/>
            <person name="Getino M."/>
            <person name="Pursley I."/>
            <person name="Horton D.L."/>
            <person name="Alikhan N.F."/>
            <person name="Baker D."/>
            <person name="Gharbi K."/>
            <person name="Hall N."/>
            <person name="Watson M."/>
            <person name="Adriaenssens E.M."/>
            <person name="Foster-Nyarko E."/>
            <person name="Jarju S."/>
            <person name="Secka A."/>
            <person name="Antonio M."/>
            <person name="Oren A."/>
            <person name="Chaudhuri R.R."/>
            <person name="La Ragione R."/>
            <person name="Hildebrand F."/>
            <person name="Pallen M.J."/>
        </authorList>
    </citation>
    <scope>NUCLEOTIDE SEQUENCE</scope>
    <source>
        <strain evidence="22">F6-4510</strain>
    </source>
</reference>
<evidence type="ECO:0000256" key="6">
    <source>
        <dbReference type="ARBA" id="ARBA00012142"/>
    </source>
</evidence>
<dbReference type="SUPFAM" id="SSF51621">
    <property type="entry name" value="Phosphoenolpyruvate/pyruvate domain"/>
    <property type="match status" value="1"/>
</dbReference>
<keyword evidence="8 18" id="KW-0808">Transferase</keyword>
<accession>A0A9D9E0T4</accession>
<evidence type="ECO:0000256" key="16">
    <source>
        <dbReference type="ARBA" id="ARBA00023317"/>
    </source>
</evidence>
<feature type="domain" description="PEP-utilising enzyme mobile" evidence="20">
    <location>
        <begin position="503"/>
        <end position="576"/>
    </location>
</feature>
<keyword evidence="13 18" id="KW-0460">Magnesium</keyword>
<keyword evidence="12" id="KW-0067">ATP-binding</keyword>
<evidence type="ECO:0000259" key="20">
    <source>
        <dbReference type="Pfam" id="PF00391"/>
    </source>
</evidence>
<dbReference type="Gene3D" id="3.20.20.60">
    <property type="entry name" value="Phosphoenolpyruvate-binding domains"/>
    <property type="match status" value="1"/>
</dbReference>
<evidence type="ECO:0000313" key="23">
    <source>
        <dbReference type="Proteomes" id="UP000823611"/>
    </source>
</evidence>
<evidence type="ECO:0000259" key="19">
    <source>
        <dbReference type="Pfam" id="PF00224"/>
    </source>
</evidence>
<dbReference type="InterPro" id="IPR001697">
    <property type="entry name" value="Pyr_Knase"/>
</dbReference>
<evidence type="ECO:0000256" key="14">
    <source>
        <dbReference type="ARBA" id="ARBA00022958"/>
    </source>
</evidence>
<feature type="domain" description="Pyruvate kinase barrel" evidence="19">
    <location>
        <begin position="1"/>
        <end position="323"/>
    </location>
</feature>
<evidence type="ECO:0000256" key="17">
    <source>
        <dbReference type="NCBIfam" id="TIGR01064"/>
    </source>
</evidence>
<evidence type="ECO:0000256" key="12">
    <source>
        <dbReference type="ARBA" id="ARBA00022840"/>
    </source>
</evidence>
<name>A0A9D9E0T4_9FIRM</name>
<dbReference type="PROSITE" id="PS00110">
    <property type="entry name" value="PYRUVATE_KINASE"/>
    <property type="match status" value="1"/>
</dbReference>
<dbReference type="InterPro" id="IPR036637">
    <property type="entry name" value="Phosphohistidine_dom_sf"/>
</dbReference>
<dbReference type="NCBIfam" id="NF004491">
    <property type="entry name" value="PRK05826.1"/>
    <property type="match status" value="1"/>
</dbReference>
<dbReference type="PRINTS" id="PR01050">
    <property type="entry name" value="PYRUVTKNASE"/>
</dbReference>
<keyword evidence="10" id="KW-0547">Nucleotide-binding</keyword>
<comment type="cofactor">
    <cofactor evidence="1">
        <name>Mg(2+)</name>
        <dbReference type="ChEBI" id="CHEBI:18420"/>
    </cofactor>
</comment>
<keyword evidence="11 18" id="KW-0418">Kinase</keyword>
<evidence type="ECO:0000259" key="21">
    <source>
        <dbReference type="Pfam" id="PF02887"/>
    </source>
</evidence>
<proteinExistence type="inferred from homology"/>
<dbReference type="GO" id="GO:0030955">
    <property type="term" value="F:potassium ion binding"/>
    <property type="evidence" value="ECO:0007669"/>
    <property type="project" value="UniProtKB-UniRule"/>
</dbReference>
<dbReference type="InterPro" id="IPR040442">
    <property type="entry name" value="Pyrv_kinase-like_dom_sf"/>
</dbReference>
<dbReference type="AlphaFoldDB" id="A0A9D9E0T4"/>
<gene>
    <name evidence="22" type="primary">pyk</name>
    <name evidence="22" type="ORF">IAC55_06205</name>
</gene>
<dbReference type="FunFam" id="2.40.33.10:FF:000001">
    <property type="entry name" value="Pyruvate kinase"/>
    <property type="match status" value="1"/>
</dbReference>
<evidence type="ECO:0000256" key="8">
    <source>
        <dbReference type="ARBA" id="ARBA00022679"/>
    </source>
</evidence>
<comment type="pathway">
    <text evidence="3 18">Carbohydrate degradation; glycolysis; pyruvate from D-glyceraldehyde 3-phosphate: step 5/5.</text>
</comment>
<dbReference type="EC" id="2.7.1.40" evidence="6 17"/>
<dbReference type="InterPro" id="IPR015793">
    <property type="entry name" value="Pyrv_Knase_brl"/>
</dbReference>
<evidence type="ECO:0000256" key="9">
    <source>
        <dbReference type="ARBA" id="ARBA00022723"/>
    </source>
</evidence>
<dbReference type="GO" id="GO:0006950">
    <property type="term" value="P:response to stress"/>
    <property type="evidence" value="ECO:0007669"/>
    <property type="project" value="UniProtKB-ARBA"/>
</dbReference>
<keyword evidence="16 22" id="KW-0670">Pyruvate</keyword>
<organism evidence="22 23">
    <name type="scientific">Candidatus Fimicola merdigallinarum</name>
    <dbReference type="NCBI Taxonomy" id="2840819"/>
    <lineage>
        <taxon>Bacteria</taxon>
        <taxon>Bacillati</taxon>
        <taxon>Bacillota</taxon>
        <taxon>Clostridia</taxon>
        <taxon>Lachnospirales</taxon>
        <taxon>Lachnospiraceae</taxon>
        <taxon>Lachnospiraceae incertae sedis</taxon>
        <taxon>Candidatus Fimicola</taxon>
    </lineage>
</organism>
<evidence type="ECO:0000256" key="3">
    <source>
        <dbReference type="ARBA" id="ARBA00004997"/>
    </source>
</evidence>
<dbReference type="GO" id="GO:0004743">
    <property type="term" value="F:pyruvate kinase activity"/>
    <property type="evidence" value="ECO:0007669"/>
    <property type="project" value="UniProtKB-UniRule"/>
</dbReference>
<evidence type="ECO:0000256" key="18">
    <source>
        <dbReference type="RuleBase" id="RU000504"/>
    </source>
</evidence>
<dbReference type="PANTHER" id="PTHR11817">
    <property type="entry name" value="PYRUVATE KINASE"/>
    <property type="match status" value="1"/>
</dbReference>
<comment type="cofactor">
    <cofactor evidence="2">
        <name>K(+)</name>
        <dbReference type="ChEBI" id="CHEBI:29103"/>
    </cofactor>
</comment>
<dbReference type="InterPro" id="IPR015813">
    <property type="entry name" value="Pyrv/PenolPyrv_kinase-like_dom"/>
</dbReference>
<dbReference type="Proteomes" id="UP000823611">
    <property type="component" value="Unassembled WGS sequence"/>
</dbReference>
<reference evidence="22" key="1">
    <citation type="submission" date="2020-10" db="EMBL/GenBank/DDBJ databases">
        <authorList>
            <person name="Gilroy R."/>
        </authorList>
    </citation>
    <scope>NUCLEOTIDE SEQUENCE</scope>
    <source>
        <strain evidence="22">F6-4510</strain>
    </source>
</reference>
<evidence type="ECO:0000313" key="22">
    <source>
        <dbReference type="EMBL" id="MBO8434894.1"/>
    </source>
</evidence>
<evidence type="ECO:0000256" key="7">
    <source>
        <dbReference type="ARBA" id="ARBA00018587"/>
    </source>
</evidence>
<evidence type="ECO:0000256" key="15">
    <source>
        <dbReference type="ARBA" id="ARBA00023152"/>
    </source>
</evidence>
<comment type="caution">
    <text evidence="22">The sequence shown here is derived from an EMBL/GenBank/DDBJ whole genome shotgun (WGS) entry which is preliminary data.</text>
</comment>
<evidence type="ECO:0000256" key="10">
    <source>
        <dbReference type="ARBA" id="ARBA00022741"/>
    </source>
</evidence>
<dbReference type="GO" id="GO:0000287">
    <property type="term" value="F:magnesium ion binding"/>
    <property type="evidence" value="ECO:0007669"/>
    <property type="project" value="UniProtKB-UniRule"/>
</dbReference>
<dbReference type="InterPro" id="IPR008279">
    <property type="entry name" value="PEP-util_enz_mobile_dom"/>
</dbReference>
<dbReference type="NCBIfam" id="TIGR01064">
    <property type="entry name" value="pyruv_kin"/>
    <property type="match status" value="1"/>
</dbReference>
<comment type="similarity">
    <text evidence="5 18">Belongs to the pyruvate kinase family.</text>
</comment>
<dbReference type="SUPFAM" id="SSF52935">
    <property type="entry name" value="PK C-terminal domain-like"/>
    <property type="match status" value="1"/>
</dbReference>
<keyword evidence="9" id="KW-0479">Metal-binding</keyword>
<evidence type="ECO:0000256" key="2">
    <source>
        <dbReference type="ARBA" id="ARBA00001958"/>
    </source>
</evidence>
<dbReference type="Gene3D" id="3.40.1380.20">
    <property type="entry name" value="Pyruvate kinase, C-terminal domain"/>
    <property type="match status" value="1"/>
</dbReference>
<dbReference type="Pfam" id="PF00391">
    <property type="entry name" value="PEP-utilizers"/>
    <property type="match status" value="1"/>
</dbReference>
<evidence type="ECO:0000256" key="5">
    <source>
        <dbReference type="ARBA" id="ARBA00008663"/>
    </source>
</evidence>
<dbReference type="EMBL" id="JADIMX010000116">
    <property type="protein sequence ID" value="MBO8434894.1"/>
    <property type="molecule type" value="Genomic_DNA"/>
</dbReference>